<proteinExistence type="predicted"/>
<evidence type="ECO:0000313" key="1">
    <source>
        <dbReference type="EMBL" id="KAK1461933.1"/>
    </source>
</evidence>
<protein>
    <submittedName>
        <fullName evidence="1">Uncharacterized protein</fullName>
    </submittedName>
</protein>
<dbReference type="Proteomes" id="UP001239213">
    <property type="component" value="Unassembled WGS sequence"/>
</dbReference>
<gene>
    <name evidence="1" type="ORF">CCUS01_01523</name>
</gene>
<organism evidence="1 2">
    <name type="scientific">Colletotrichum cuscutae</name>
    <dbReference type="NCBI Taxonomy" id="1209917"/>
    <lineage>
        <taxon>Eukaryota</taxon>
        <taxon>Fungi</taxon>
        <taxon>Dikarya</taxon>
        <taxon>Ascomycota</taxon>
        <taxon>Pezizomycotina</taxon>
        <taxon>Sordariomycetes</taxon>
        <taxon>Hypocreomycetidae</taxon>
        <taxon>Glomerellales</taxon>
        <taxon>Glomerellaceae</taxon>
        <taxon>Colletotrichum</taxon>
        <taxon>Colletotrichum acutatum species complex</taxon>
    </lineage>
</organism>
<dbReference type="EMBL" id="MPDP01000271">
    <property type="protein sequence ID" value="KAK1461933.1"/>
    <property type="molecule type" value="Genomic_DNA"/>
</dbReference>
<dbReference type="AlphaFoldDB" id="A0AAI9XVS9"/>
<evidence type="ECO:0000313" key="2">
    <source>
        <dbReference type="Proteomes" id="UP001239213"/>
    </source>
</evidence>
<name>A0AAI9XVS9_9PEZI</name>
<accession>A0AAI9XVS9</accession>
<comment type="caution">
    <text evidence="1">The sequence shown here is derived from an EMBL/GenBank/DDBJ whole genome shotgun (WGS) entry which is preliminary data.</text>
</comment>
<keyword evidence="2" id="KW-1185">Reference proteome</keyword>
<reference evidence="1" key="1">
    <citation type="submission" date="2016-11" db="EMBL/GenBank/DDBJ databases">
        <title>The genome sequence of Colletotrichum cuscutae.</title>
        <authorList>
            <person name="Baroncelli R."/>
        </authorList>
    </citation>
    <scope>NUCLEOTIDE SEQUENCE</scope>
    <source>
        <strain evidence="1">IMI 304802</strain>
    </source>
</reference>
<sequence length="290" mass="33278">MTAPDSTGLKGIWSTMLTMVGDDGDIKNIINRDKEDLNWVEDYHTKHRDTREPLYLRFEEAKEITAWKERQGSGVLHINCDTLESTPQSGKRHTTPLSTFCWGWINDVRDGYRVPTDNSPGALVFFMGGYYRRERHESRPVGLTLMTSLIYQVVDLYGRKVCPDEAGESLSFESNKRNDIEYLCEFFKTLVQRVTKWRSLDCVVDSIGLYESESEVITAMRRLITLVEDQHAEVPVPQPFRLILTGPGPDGLLLSFLQDKNNIASSYYFISIEPKHDDKALLKLDPDRSF</sequence>